<keyword evidence="7" id="KW-1185">Reference proteome</keyword>
<name>A0A4U8TQ40_9HELI</name>
<dbReference type="RefSeq" id="WP_034363873.1">
    <property type="nucleotide sequence ID" value="NZ_CAJUDB010000001.1"/>
</dbReference>
<dbReference type="PANTHER" id="PTHR43701">
    <property type="entry name" value="MEMBRANE TRANSPORTER PROTEIN MJ0441-RELATED"/>
    <property type="match status" value="1"/>
</dbReference>
<sequence>MSVEILVLIGCVSGAAAGFFGIGGGVIIVPCLLLLGMQMEYAIGISIMQMVFSSTFGSLINIFQKKLDIYHGIFVGFGGLIGASFSGIIVDTLSSQILLLLFLLLSCVSFYKYVFNVKTTANPNPPITNPMKKKYFMIGAGFLTGIFAVSLGVGGGLILAPLLAYYLGFDSKKVVPISLFFIIFASVSGSVSLASHNLIDFESGLIIGISSMFGVACGIYLISKVTLSNHRYALIGIYAFSIILTLWKAIQIL</sequence>
<evidence type="ECO:0000256" key="4">
    <source>
        <dbReference type="ARBA" id="ARBA00023136"/>
    </source>
</evidence>
<organism evidence="6 7">
    <name type="scientific">Helicobacter japonicus</name>
    <dbReference type="NCBI Taxonomy" id="425400"/>
    <lineage>
        <taxon>Bacteria</taxon>
        <taxon>Pseudomonadati</taxon>
        <taxon>Campylobacterota</taxon>
        <taxon>Epsilonproteobacteria</taxon>
        <taxon>Campylobacterales</taxon>
        <taxon>Helicobacteraceae</taxon>
        <taxon>Helicobacter</taxon>
    </lineage>
</organism>
<reference evidence="6 7" key="1">
    <citation type="journal article" date="2014" name="Genome Announc.">
        <title>Draft genome sequences of eight enterohepatic helicobacter species isolated from both laboratory and wild rodents.</title>
        <authorList>
            <person name="Sheh A."/>
            <person name="Shen Z."/>
            <person name="Fox J.G."/>
        </authorList>
    </citation>
    <scope>NUCLEOTIDE SEQUENCE [LARGE SCALE GENOMIC DNA]</scope>
    <source>
        <strain evidence="6 7">MIT 01-6451</strain>
    </source>
</reference>
<dbReference type="AlphaFoldDB" id="A0A4U8TQ40"/>
<keyword evidence="2 5" id="KW-0812">Transmembrane</keyword>
<feature type="transmembrane region" description="Helical" evidence="5">
    <location>
        <begin position="232"/>
        <end position="250"/>
    </location>
</feature>
<evidence type="ECO:0000313" key="6">
    <source>
        <dbReference type="EMBL" id="TLE02750.1"/>
    </source>
</evidence>
<evidence type="ECO:0000256" key="3">
    <source>
        <dbReference type="ARBA" id="ARBA00022989"/>
    </source>
</evidence>
<dbReference type="Pfam" id="PF01925">
    <property type="entry name" value="TauE"/>
    <property type="match status" value="1"/>
</dbReference>
<accession>A0A4U8TQ40</accession>
<dbReference type="InterPro" id="IPR051598">
    <property type="entry name" value="TSUP/Inactive_protease-like"/>
</dbReference>
<proteinExistence type="inferred from homology"/>
<feature type="transmembrane region" description="Helical" evidence="5">
    <location>
        <begin position="97"/>
        <end position="115"/>
    </location>
</feature>
<comment type="caution">
    <text evidence="6">The sequence shown here is derived from an EMBL/GenBank/DDBJ whole genome shotgun (WGS) entry which is preliminary data.</text>
</comment>
<dbReference type="EMBL" id="JRMQ02000002">
    <property type="protein sequence ID" value="TLE02750.1"/>
    <property type="molecule type" value="Genomic_DNA"/>
</dbReference>
<keyword evidence="5" id="KW-1003">Cell membrane</keyword>
<evidence type="ECO:0000313" key="7">
    <source>
        <dbReference type="Proteomes" id="UP000029707"/>
    </source>
</evidence>
<dbReference type="STRING" id="425400.LS65_10260"/>
<feature type="transmembrane region" description="Helical" evidence="5">
    <location>
        <begin position="135"/>
        <end position="167"/>
    </location>
</feature>
<evidence type="ECO:0000256" key="5">
    <source>
        <dbReference type="RuleBase" id="RU363041"/>
    </source>
</evidence>
<protein>
    <recommendedName>
        <fullName evidence="5">Probable membrane transporter protein</fullName>
    </recommendedName>
</protein>
<feature type="transmembrane region" description="Helical" evidence="5">
    <location>
        <begin position="179"/>
        <end position="199"/>
    </location>
</feature>
<dbReference type="OrthoDB" id="5329774at2"/>
<dbReference type="InterPro" id="IPR002781">
    <property type="entry name" value="TM_pro_TauE-like"/>
</dbReference>
<dbReference type="GeneID" id="82320551"/>
<evidence type="ECO:0000256" key="2">
    <source>
        <dbReference type="ARBA" id="ARBA00022692"/>
    </source>
</evidence>
<evidence type="ECO:0000256" key="1">
    <source>
        <dbReference type="ARBA" id="ARBA00004141"/>
    </source>
</evidence>
<feature type="transmembrane region" description="Helical" evidence="5">
    <location>
        <begin position="42"/>
        <end position="63"/>
    </location>
</feature>
<feature type="transmembrane region" description="Helical" evidence="5">
    <location>
        <begin position="205"/>
        <end position="223"/>
    </location>
</feature>
<gene>
    <name evidence="6" type="ORF">LS65_002145</name>
</gene>
<comment type="similarity">
    <text evidence="5">Belongs to the 4-toluene sulfonate uptake permease (TSUP) (TC 2.A.102) family.</text>
</comment>
<feature type="transmembrane region" description="Helical" evidence="5">
    <location>
        <begin position="6"/>
        <end position="35"/>
    </location>
</feature>
<dbReference type="PANTHER" id="PTHR43701:SF2">
    <property type="entry name" value="MEMBRANE TRANSPORTER PROTEIN YJNA-RELATED"/>
    <property type="match status" value="1"/>
</dbReference>
<keyword evidence="4 5" id="KW-0472">Membrane</keyword>
<dbReference type="Proteomes" id="UP000029707">
    <property type="component" value="Unassembled WGS sequence"/>
</dbReference>
<keyword evidence="3 5" id="KW-1133">Transmembrane helix</keyword>
<feature type="transmembrane region" description="Helical" evidence="5">
    <location>
        <begin position="69"/>
        <end position="90"/>
    </location>
</feature>
<dbReference type="GO" id="GO:0005886">
    <property type="term" value="C:plasma membrane"/>
    <property type="evidence" value="ECO:0007669"/>
    <property type="project" value="UniProtKB-SubCell"/>
</dbReference>
<comment type="subcellular location">
    <subcellularLocation>
        <location evidence="5">Cell membrane</location>
        <topology evidence="5">Multi-pass membrane protein</topology>
    </subcellularLocation>
    <subcellularLocation>
        <location evidence="1">Membrane</location>
        <topology evidence="1">Multi-pass membrane protein</topology>
    </subcellularLocation>
</comment>